<evidence type="ECO:0000256" key="4">
    <source>
        <dbReference type="ARBA" id="ARBA00022840"/>
    </source>
</evidence>
<keyword evidence="2 6" id="KW-0547">Nucleotide-binding</keyword>
<dbReference type="EMBL" id="CAJHUC010000594">
    <property type="protein sequence ID" value="CAD7697024.1"/>
    <property type="molecule type" value="Genomic_DNA"/>
</dbReference>
<keyword evidence="5" id="KW-0853">WD repeat</keyword>
<dbReference type="PANTHER" id="PTHR44329">
    <property type="entry name" value="SERINE/THREONINE-PROTEIN KINASE TNNI3K-RELATED"/>
    <property type="match status" value="1"/>
</dbReference>
<dbReference type="GO" id="GO:0004674">
    <property type="term" value="F:protein serine/threonine kinase activity"/>
    <property type="evidence" value="ECO:0007669"/>
    <property type="project" value="UniProtKB-KW"/>
</dbReference>
<dbReference type="AlphaFoldDB" id="A0A8S1ISV3"/>
<dbReference type="InterPro" id="IPR017441">
    <property type="entry name" value="Protein_kinase_ATP_BS"/>
</dbReference>
<evidence type="ECO:0000313" key="10">
    <source>
        <dbReference type="Proteomes" id="UP000708148"/>
    </source>
</evidence>
<gene>
    <name evidence="9" type="ORF">OSTQU699_LOCUS2385</name>
</gene>
<dbReference type="InterPro" id="IPR011009">
    <property type="entry name" value="Kinase-like_dom_sf"/>
</dbReference>
<dbReference type="PANTHER" id="PTHR44329:SF288">
    <property type="entry name" value="MITOGEN-ACTIVATED PROTEIN KINASE KINASE KINASE 20"/>
    <property type="match status" value="1"/>
</dbReference>
<dbReference type="InterPro" id="IPR000719">
    <property type="entry name" value="Prot_kinase_dom"/>
</dbReference>
<feature type="repeat" description="WD" evidence="5">
    <location>
        <begin position="434"/>
        <end position="465"/>
    </location>
</feature>
<evidence type="ECO:0000259" key="8">
    <source>
        <dbReference type="PROSITE" id="PS50011"/>
    </source>
</evidence>
<feature type="non-terminal residue" evidence="9">
    <location>
        <position position="500"/>
    </location>
</feature>
<dbReference type="InterPro" id="IPR051681">
    <property type="entry name" value="Ser/Thr_Kinases-Pseudokinases"/>
</dbReference>
<proteinExistence type="inferred from homology"/>
<evidence type="ECO:0000256" key="1">
    <source>
        <dbReference type="ARBA" id="ARBA00022679"/>
    </source>
</evidence>
<dbReference type="InterPro" id="IPR036322">
    <property type="entry name" value="WD40_repeat_dom_sf"/>
</dbReference>
<evidence type="ECO:0000256" key="7">
    <source>
        <dbReference type="RuleBase" id="RU000304"/>
    </source>
</evidence>
<dbReference type="Gene3D" id="1.10.510.10">
    <property type="entry name" value="Transferase(Phosphotransferase) domain 1"/>
    <property type="match status" value="1"/>
</dbReference>
<keyword evidence="4 6" id="KW-0067">ATP-binding</keyword>
<keyword evidence="7" id="KW-0723">Serine/threonine-protein kinase</keyword>
<dbReference type="Gene3D" id="3.30.200.20">
    <property type="entry name" value="Phosphorylase Kinase, domain 1"/>
    <property type="match status" value="1"/>
</dbReference>
<organism evidence="9 10">
    <name type="scientific">Ostreobium quekettii</name>
    <dbReference type="NCBI Taxonomy" id="121088"/>
    <lineage>
        <taxon>Eukaryota</taxon>
        <taxon>Viridiplantae</taxon>
        <taxon>Chlorophyta</taxon>
        <taxon>core chlorophytes</taxon>
        <taxon>Ulvophyceae</taxon>
        <taxon>TCBD clade</taxon>
        <taxon>Bryopsidales</taxon>
        <taxon>Ostreobineae</taxon>
        <taxon>Ostreobiaceae</taxon>
        <taxon>Ostreobium</taxon>
    </lineage>
</organism>
<dbReference type="SUPFAM" id="SSF50978">
    <property type="entry name" value="WD40 repeat-like"/>
    <property type="match status" value="1"/>
</dbReference>
<sequence length="500" mass="55932">ASHSALQGLQYNYNMLSFLHQQLERVKDLERPSVATTEEWQAFHLCIEKANRLLVMHSEPFDIRTFYKIDDVRKTIDETCGFLQAQTQKWQMHCASELEGAVPTGFIRDDREYLHKLLCYILKGKESGVDKNLLHLWMNIKHAHEHELKFLLIIAEDALALQRLIGEGGYGLVYEAQWGNDTVAIKRPLAEGDLPIEEFAGFVKEVVVHAKLRHPNVVQVLATNPSGWLVMEKADTDLGALCQSSMQIGWRGTLNLLRQAAKGLCFLHRLSPPVVHSDIKSSNFLIFGMDPENCNVKITDFGLAFEAVKGRSKMTRLGGGTLEWMAPELYEGEPTSAPSDIFGFGVVIYEELPENWSPYQQPLNKIGSSNLQGAAGEHAAKPDHWSDQIRGLALQPPRSGETPDAVVEDIAEDEEAHGHGGQAFKDPDWRCEHILKHECWLLSLVVTKDWLVSGSDDGKIRVWRLGVGGPPSQCSRGIRVMCYHGQPMANIFSLGLVIAL</sequence>
<name>A0A8S1ISV3_9CHLO</name>
<evidence type="ECO:0000256" key="5">
    <source>
        <dbReference type="PROSITE-ProRule" id="PRU00221"/>
    </source>
</evidence>
<evidence type="ECO:0000313" key="9">
    <source>
        <dbReference type="EMBL" id="CAD7697024.1"/>
    </source>
</evidence>
<dbReference type="InterPro" id="IPR008271">
    <property type="entry name" value="Ser/Thr_kinase_AS"/>
</dbReference>
<dbReference type="GO" id="GO:0005524">
    <property type="term" value="F:ATP binding"/>
    <property type="evidence" value="ECO:0007669"/>
    <property type="project" value="UniProtKB-UniRule"/>
</dbReference>
<dbReference type="Pfam" id="PF00069">
    <property type="entry name" value="Pkinase"/>
    <property type="match status" value="1"/>
</dbReference>
<evidence type="ECO:0000256" key="3">
    <source>
        <dbReference type="ARBA" id="ARBA00022777"/>
    </source>
</evidence>
<dbReference type="SMART" id="SM00320">
    <property type="entry name" value="WD40"/>
    <property type="match status" value="1"/>
</dbReference>
<dbReference type="PROSITE" id="PS50082">
    <property type="entry name" value="WD_REPEATS_2"/>
    <property type="match status" value="1"/>
</dbReference>
<dbReference type="SUPFAM" id="SSF56112">
    <property type="entry name" value="Protein kinase-like (PK-like)"/>
    <property type="match status" value="1"/>
</dbReference>
<dbReference type="SMART" id="SM00220">
    <property type="entry name" value="S_TKc"/>
    <property type="match status" value="1"/>
</dbReference>
<keyword evidence="10" id="KW-1185">Reference proteome</keyword>
<accession>A0A8S1ISV3</accession>
<evidence type="ECO:0000256" key="2">
    <source>
        <dbReference type="ARBA" id="ARBA00022741"/>
    </source>
</evidence>
<dbReference type="Proteomes" id="UP000708148">
    <property type="component" value="Unassembled WGS sequence"/>
</dbReference>
<dbReference type="PROSITE" id="PS50011">
    <property type="entry name" value="PROTEIN_KINASE_DOM"/>
    <property type="match status" value="1"/>
</dbReference>
<feature type="binding site" evidence="6">
    <location>
        <position position="186"/>
    </location>
    <ligand>
        <name>ATP</name>
        <dbReference type="ChEBI" id="CHEBI:30616"/>
    </ligand>
</feature>
<keyword evidence="1" id="KW-0808">Transferase</keyword>
<evidence type="ECO:0000256" key="6">
    <source>
        <dbReference type="PROSITE-ProRule" id="PRU10141"/>
    </source>
</evidence>
<dbReference type="PROSITE" id="PS00108">
    <property type="entry name" value="PROTEIN_KINASE_ST"/>
    <property type="match status" value="1"/>
</dbReference>
<comment type="similarity">
    <text evidence="7">Belongs to the protein kinase superfamily.</text>
</comment>
<dbReference type="OrthoDB" id="4062651at2759"/>
<reference evidence="9" key="1">
    <citation type="submission" date="2020-12" db="EMBL/GenBank/DDBJ databases">
        <authorList>
            <person name="Iha C."/>
        </authorList>
    </citation>
    <scope>NUCLEOTIDE SEQUENCE</scope>
</reference>
<dbReference type="PROSITE" id="PS00107">
    <property type="entry name" value="PROTEIN_KINASE_ATP"/>
    <property type="match status" value="1"/>
</dbReference>
<keyword evidence="3" id="KW-0418">Kinase</keyword>
<feature type="domain" description="Protein kinase" evidence="8">
    <location>
        <begin position="159"/>
        <end position="429"/>
    </location>
</feature>
<protein>
    <recommendedName>
        <fullName evidence="8">Protein kinase domain-containing protein</fullName>
    </recommendedName>
</protein>
<comment type="caution">
    <text evidence="9">The sequence shown here is derived from an EMBL/GenBank/DDBJ whole genome shotgun (WGS) entry which is preliminary data.</text>
</comment>
<dbReference type="InterPro" id="IPR001680">
    <property type="entry name" value="WD40_rpt"/>
</dbReference>